<keyword evidence="2" id="KW-1185">Reference proteome</keyword>
<dbReference type="InterPro" id="IPR008906">
    <property type="entry name" value="HATC_C_dom"/>
</dbReference>
<name>A0A915MRB6_MELJA</name>
<feature type="domain" description="HAT C-terminal dimerisation" evidence="1">
    <location>
        <begin position="113"/>
        <end position="183"/>
    </location>
</feature>
<dbReference type="PANTHER" id="PTHR47611:SF3">
    <property type="entry name" value="HAT C-TERMINAL DIMERISATION DOMAIN-CONTAINING PROTEIN"/>
    <property type="match status" value="1"/>
</dbReference>
<dbReference type="SUPFAM" id="SSF53098">
    <property type="entry name" value="Ribonuclease H-like"/>
    <property type="match status" value="1"/>
</dbReference>
<evidence type="ECO:0000313" key="3">
    <source>
        <dbReference type="WBParaSite" id="scaffold46595_cov526.g24569"/>
    </source>
</evidence>
<dbReference type="InterPro" id="IPR012337">
    <property type="entry name" value="RNaseH-like_sf"/>
</dbReference>
<dbReference type="PANTHER" id="PTHR47611">
    <property type="entry name" value="HAT DIMERISATION DOMAIN, C-TERMINAL"/>
    <property type="match status" value="1"/>
</dbReference>
<dbReference type="WBParaSite" id="scaffold46595_cov526.g24569">
    <property type="protein sequence ID" value="scaffold46595_cov526.g24569"/>
    <property type="gene ID" value="scaffold46595_cov526.g24569"/>
</dbReference>
<protein>
    <submittedName>
        <fullName evidence="3">HAT C-terminal dimerisation domain-containing protein</fullName>
    </submittedName>
</protein>
<evidence type="ECO:0000313" key="2">
    <source>
        <dbReference type="Proteomes" id="UP000887561"/>
    </source>
</evidence>
<sequence>MAIDPRFKRNERFINKLDWINLDEEVVEMAYKFSHFEGEINNEREIGVDSIPLITPEPELQQDIWFDNLSPTPQATHTLEHNSEKERFVEEFKIELVHFHQLPNIQYDATNKRFNFDTDIFGWFRDRQTDLPKLTELSRLLFCIPCTSVSSERLFSKATCLYSNKQRTRLKGTKAENILLLKSSLQKLTFGLQMEEQSSSDEELIEEN</sequence>
<dbReference type="AlphaFoldDB" id="A0A915MRB6"/>
<dbReference type="GO" id="GO:0046983">
    <property type="term" value="F:protein dimerization activity"/>
    <property type="evidence" value="ECO:0007669"/>
    <property type="project" value="InterPro"/>
</dbReference>
<organism evidence="2 3">
    <name type="scientific">Meloidogyne javanica</name>
    <name type="common">Root-knot nematode worm</name>
    <dbReference type="NCBI Taxonomy" id="6303"/>
    <lineage>
        <taxon>Eukaryota</taxon>
        <taxon>Metazoa</taxon>
        <taxon>Ecdysozoa</taxon>
        <taxon>Nematoda</taxon>
        <taxon>Chromadorea</taxon>
        <taxon>Rhabditida</taxon>
        <taxon>Tylenchina</taxon>
        <taxon>Tylenchomorpha</taxon>
        <taxon>Tylenchoidea</taxon>
        <taxon>Meloidogynidae</taxon>
        <taxon>Meloidogyninae</taxon>
        <taxon>Meloidogyne</taxon>
        <taxon>Meloidogyne incognita group</taxon>
    </lineage>
</organism>
<reference evidence="3" key="1">
    <citation type="submission" date="2022-11" db="UniProtKB">
        <authorList>
            <consortium name="WormBaseParasite"/>
        </authorList>
    </citation>
    <scope>IDENTIFICATION</scope>
</reference>
<dbReference type="Proteomes" id="UP000887561">
    <property type="component" value="Unplaced"/>
</dbReference>
<evidence type="ECO:0000259" key="1">
    <source>
        <dbReference type="Pfam" id="PF05699"/>
    </source>
</evidence>
<dbReference type="Pfam" id="PF05699">
    <property type="entry name" value="Dimer_Tnp_hAT"/>
    <property type="match status" value="1"/>
</dbReference>
<proteinExistence type="predicted"/>
<accession>A0A915MRB6</accession>